<dbReference type="Proteomes" id="UP001501095">
    <property type="component" value="Unassembled WGS sequence"/>
</dbReference>
<reference evidence="2 3" key="1">
    <citation type="journal article" date="2019" name="Int. J. Syst. Evol. Microbiol.">
        <title>The Global Catalogue of Microorganisms (GCM) 10K type strain sequencing project: providing services to taxonomists for standard genome sequencing and annotation.</title>
        <authorList>
            <consortium name="The Broad Institute Genomics Platform"/>
            <consortium name="The Broad Institute Genome Sequencing Center for Infectious Disease"/>
            <person name="Wu L."/>
            <person name="Ma J."/>
        </authorList>
    </citation>
    <scope>NUCLEOTIDE SEQUENCE [LARGE SCALE GENOMIC DNA]</scope>
    <source>
        <strain evidence="2 3">JCM 6924</strain>
    </source>
</reference>
<evidence type="ECO:0000259" key="1">
    <source>
        <dbReference type="Pfam" id="PF00550"/>
    </source>
</evidence>
<name>A0ABN3NE49_9ACTN</name>
<protein>
    <recommendedName>
        <fullName evidence="1">Carrier domain-containing protein</fullName>
    </recommendedName>
</protein>
<dbReference type="EMBL" id="BAAATM010000003">
    <property type="protein sequence ID" value="GAA2519901.1"/>
    <property type="molecule type" value="Genomic_DNA"/>
</dbReference>
<dbReference type="Gene3D" id="1.10.1200.10">
    <property type="entry name" value="ACP-like"/>
    <property type="match status" value="1"/>
</dbReference>
<dbReference type="RefSeq" id="WP_344534520.1">
    <property type="nucleotide sequence ID" value="NZ_BAAATM010000003.1"/>
</dbReference>
<keyword evidence="3" id="KW-1185">Reference proteome</keyword>
<dbReference type="Pfam" id="PF00550">
    <property type="entry name" value="PP-binding"/>
    <property type="match status" value="1"/>
</dbReference>
<dbReference type="InterPro" id="IPR036736">
    <property type="entry name" value="ACP-like_sf"/>
</dbReference>
<feature type="domain" description="Carrier" evidence="1">
    <location>
        <begin position="9"/>
        <end position="58"/>
    </location>
</feature>
<sequence length="91" mass="9532">MATAAEDVLAFLTRALGSPVGPDDDYFADGRANSLFALELVTYVEHRFGLTVEAEDLDIGNFRTGANILAFVGARTNGRISDGTAADAAHG</sequence>
<evidence type="ECO:0000313" key="2">
    <source>
        <dbReference type="EMBL" id="GAA2519901.1"/>
    </source>
</evidence>
<dbReference type="InterPro" id="IPR009081">
    <property type="entry name" value="PP-bd_ACP"/>
</dbReference>
<accession>A0ABN3NE49</accession>
<dbReference type="SUPFAM" id="SSF47336">
    <property type="entry name" value="ACP-like"/>
    <property type="match status" value="1"/>
</dbReference>
<proteinExistence type="predicted"/>
<organism evidence="2 3">
    <name type="scientific">Streptomyces levis</name>
    <dbReference type="NCBI Taxonomy" id="285566"/>
    <lineage>
        <taxon>Bacteria</taxon>
        <taxon>Bacillati</taxon>
        <taxon>Actinomycetota</taxon>
        <taxon>Actinomycetes</taxon>
        <taxon>Kitasatosporales</taxon>
        <taxon>Streptomycetaceae</taxon>
        <taxon>Streptomyces</taxon>
    </lineage>
</organism>
<gene>
    <name evidence="2" type="ORF">GCM10010423_10310</name>
</gene>
<evidence type="ECO:0000313" key="3">
    <source>
        <dbReference type="Proteomes" id="UP001501095"/>
    </source>
</evidence>
<comment type="caution">
    <text evidence="2">The sequence shown here is derived from an EMBL/GenBank/DDBJ whole genome shotgun (WGS) entry which is preliminary data.</text>
</comment>